<dbReference type="AlphaFoldDB" id="A0AAU8G0C0"/>
<accession>A0AAU8G0C0</accession>
<evidence type="ECO:0000313" key="1">
    <source>
        <dbReference type="EMBL" id="XCH29572.1"/>
    </source>
</evidence>
<dbReference type="EMBL" id="CP159290">
    <property type="protein sequence ID" value="XCH29572.1"/>
    <property type="molecule type" value="Genomic_DNA"/>
</dbReference>
<organism evidence="1">
    <name type="scientific">Cellulosimicrobium sp. ES-005</name>
    <dbReference type="NCBI Taxonomy" id="3163031"/>
    <lineage>
        <taxon>Bacteria</taxon>
        <taxon>Bacillati</taxon>
        <taxon>Actinomycetota</taxon>
        <taxon>Actinomycetes</taxon>
        <taxon>Micrococcales</taxon>
        <taxon>Promicromonosporaceae</taxon>
        <taxon>Cellulosimicrobium</taxon>
    </lineage>
</organism>
<protein>
    <recommendedName>
        <fullName evidence="2">Peptidoglycan binding-like domain-containing protein</fullName>
    </recommendedName>
</protein>
<gene>
    <name evidence="1" type="ORF">ABRQ22_18690</name>
</gene>
<evidence type="ECO:0008006" key="2">
    <source>
        <dbReference type="Google" id="ProtNLM"/>
    </source>
</evidence>
<name>A0AAU8G0C0_9MICO</name>
<sequence length="347" mass="35005">MASWTKIGLAAVGACLCAALGVVGTVVYMRPVTPSSLATPERSLDFPVGEAEFDDPRPVELRLSRGDDLALTVPATGRVTTSRCKAGVPMESGSSVLTVDGVPLVGLATSVPLWRDLSLGDEGEDVTALQTELARLGYEVDTEGPLRRAALRALRDLYEQAGGKPGALDRVTIDRIVWLPAPSTSVNECLATVGSTVAAGDPVASVPGALESVTVAEPPEGLVPGDRVLVVDGTSVPVDAALAVSDPAALVQLSPLPSLQPTSTDGDAGRAGAPTAQLVLAAPQAVSVVPPSALFGAADGRGCVLSDGVVRAVGIVGSQLGQSFVVVDGPEPLATVDTDPAPGTPCT</sequence>
<reference evidence="1" key="1">
    <citation type="submission" date="2024-06" db="EMBL/GenBank/DDBJ databases">
        <title>Complete genome sequence of the cellulolytic actinobacterium, Cellulosimicrobium ES-005.</title>
        <authorList>
            <person name="Matthews C.T."/>
            <person name="Underwood K.D."/>
            <person name="Ghanchi K.M."/>
            <person name="Fields S.D."/>
            <person name="Gardner S.G."/>
        </authorList>
    </citation>
    <scope>NUCLEOTIDE SEQUENCE</scope>
    <source>
        <strain evidence="1">ES-005</strain>
    </source>
</reference>
<dbReference type="RefSeq" id="WP_253050801.1">
    <property type="nucleotide sequence ID" value="NZ_CP159290.1"/>
</dbReference>
<proteinExistence type="predicted"/>